<dbReference type="GO" id="GO:0003677">
    <property type="term" value="F:DNA binding"/>
    <property type="evidence" value="ECO:0007669"/>
    <property type="project" value="UniProtKB-KW"/>
</dbReference>
<dbReference type="SUPFAM" id="SSF46785">
    <property type="entry name" value="Winged helix' DNA-binding domain"/>
    <property type="match status" value="1"/>
</dbReference>
<dbReference type="InterPro" id="IPR005471">
    <property type="entry name" value="Tscrpt_reg_IclR_N"/>
</dbReference>
<gene>
    <name evidence="5" type="ORF">EP51_01085</name>
</gene>
<proteinExistence type="predicted"/>
<keyword evidence="1" id="KW-0805">Transcription regulation</keyword>
<dbReference type="PANTHER" id="PTHR30136">
    <property type="entry name" value="HELIX-TURN-HELIX TRANSCRIPTIONAL REGULATOR, ICLR FAMILY"/>
    <property type="match status" value="1"/>
</dbReference>
<dbReference type="InterPro" id="IPR036390">
    <property type="entry name" value="WH_DNA-bd_sf"/>
</dbReference>
<dbReference type="Gene3D" id="1.10.10.10">
    <property type="entry name" value="Winged helix-like DNA-binding domain superfamily/Winged helix DNA-binding domain"/>
    <property type="match status" value="1"/>
</dbReference>
<name>A0A076EAN8_RHOOP</name>
<dbReference type="PANTHER" id="PTHR30136:SF35">
    <property type="entry name" value="HTH-TYPE TRANSCRIPTIONAL REGULATOR RV1719"/>
    <property type="match status" value="1"/>
</dbReference>
<organism evidence="5 6">
    <name type="scientific">Rhodococcus opacus</name>
    <name type="common">Nocardia opaca</name>
    <dbReference type="NCBI Taxonomy" id="37919"/>
    <lineage>
        <taxon>Bacteria</taxon>
        <taxon>Bacillati</taxon>
        <taxon>Actinomycetota</taxon>
        <taxon>Actinomycetes</taxon>
        <taxon>Mycobacteriales</taxon>
        <taxon>Nocardiaceae</taxon>
        <taxon>Rhodococcus</taxon>
    </lineage>
</organism>
<dbReference type="Pfam" id="PF01614">
    <property type="entry name" value="IclR_C"/>
    <property type="match status" value="1"/>
</dbReference>
<dbReference type="InterPro" id="IPR014757">
    <property type="entry name" value="Tscrpt_reg_IclR_C"/>
</dbReference>
<dbReference type="GO" id="GO:0045892">
    <property type="term" value="P:negative regulation of DNA-templated transcription"/>
    <property type="evidence" value="ECO:0007669"/>
    <property type="project" value="TreeGrafter"/>
</dbReference>
<dbReference type="Pfam" id="PF09339">
    <property type="entry name" value="HTH_IclR"/>
    <property type="match status" value="1"/>
</dbReference>
<dbReference type="Proteomes" id="UP000028488">
    <property type="component" value="Chromosome"/>
</dbReference>
<evidence type="ECO:0000259" key="4">
    <source>
        <dbReference type="PROSITE" id="PS51077"/>
    </source>
</evidence>
<feature type="domain" description="HTH iclR-type" evidence="4">
    <location>
        <begin position="15"/>
        <end position="75"/>
    </location>
</feature>
<protein>
    <submittedName>
        <fullName evidence="5">IclR family transcriptional regulator</fullName>
    </submittedName>
</protein>
<dbReference type="EMBL" id="CP008947">
    <property type="protein sequence ID" value="AII03315.1"/>
    <property type="molecule type" value="Genomic_DNA"/>
</dbReference>
<keyword evidence="3" id="KW-0804">Transcription</keyword>
<dbReference type="InterPro" id="IPR029016">
    <property type="entry name" value="GAF-like_dom_sf"/>
</dbReference>
<dbReference type="eggNOG" id="COG1414">
    <property type="taxonomic scope" value="Bacteria"/>
</dbReference>
<evidence type="ECO:0000256" key="3">
    <source>
        <dbReference type="ARBA" id="ARBA00023163"/>
    </source>
</evidence>
<dbReference type="InterPro" id="IPR036388">
    <property type="entry name" value="WH-like_DNA-bd_sf"/>
</dbReference>
<dbReference type="Gene3D" id="3.30.450.40">
    <property type="match status" value="1"/>
</dbReference>
<dbReference type="InterPro" id="IPR050707">
    <property type="entry name" value="HTH_MetabolicPath_Reg"/>
</dbReference>
<dbReference type="PROSITE" id="PS51077">
    <property type="entry name" value="HTH_ICLR"/>
    <property type="match status" value="1"/>
</dbReference>
<dbReference type="AlphaFoldDB" id="A0A076EAN8"/>
<dbReference type="SUPFAM" id="SSF55781">
    <property type="entry name" value="GAF domain-like"/>
    <property type="match status" value="1"/>
</dbReference>
<dbReference type="SMART" id="SM00346">
    <property type="entry name" value="HTH_ICLR"/>
    <property type="match status" value="1"/>
</dbReference>
<accession>A0A076EAN8</accession>
<evidence type="ECO:0000313" key="5">
    <source>
        <dbReference type="EMBL" id="AII03315.1"/>
    </source>
</evidence>
<dbReference type="RefSeq" id="WP_128638338.1">
    <property type="nucleotide sequence ID" value="NZ_CP008947.1"/>
</dbReference>
<evidence type="ECO:0000256" key="2">
    <source>
        <dbReference type="ARBA" id="ARBA00023125"/>
    </source>
</evidence>
<evidence type="ECO:0000313" key="6">
    <source>
        <dbReference type="Proteomes" id="UP000028488"/>
    </source>
</evidence>
<dbReference type="GO" id="GO:0003700">
    <property type="term" value="F:DNA-binding transcription factor activity"/>
    <property type="evidence" value="ECO:0007669"/>
    <property type="project" value="TreeGrafter"/>
</dbReference>
<keyword evidence="2" id="KW-0238">DNA-binding</keyword>
<reference evidence="5 6" key="1">
    <citation type="submission" date="2014-07" db="EMBL/GenBank/DDBJ databases">
        <title>Genome Sequence of Rhodococcus opacus Strain R7, a Biodegrader of Mono- and Polycyclic Aromatic Hydrocarbons.</title>
        <authorList>
            <person name="Di Gennaro P."/>
            <person name="Zampolli J."/>
            <person name="Presti I."/>
            <person name="Cappelletti M."/>
            <person name="D'Ursi P."/>
            <person name="Orro A."/>
            <person name="Mezzelani A."/>
            <person name="Milanesi L."/>
        </authorList>
    </citation>
    <scope>NUCLEOTIDE SEQUENCE [LARGE SCALE GENOMIC DNA]</scope>
    <source>
        <strain evidence="5 6">R7</strain>
    </source>
</reference>
<evidence type="ECO:0000256" key="1">
    <source>
        <dbReference type="ARBA" id="ARBA00023015"/>
    </source>
</evidence>
<sequence>MQSDDTLNVRGRSRHRTVDRIAAILELVARSRTGLTLSGMAKELDAPISSTQGLVNGLVATGYLEEHERRYALGSAPYLLNRLAGRQPVSTVTHADLEDVHASSGLTTVLSIAVGPNIFYVDYCSSDPKFAYLAENYVRRSLIRTSGGWILLAGMEKRDLWAYIQTLPDEDRDTVERFFAALPEIEQTGICASPNESTDGDGVSVAVRENGKTVAAVGVIAPHTVITKERDRLVALLEQGARSWSDRSVRP</sequence>